<organism evidence="2 3">
    <name type="scientific">Tetradesmus obliquus</name>
    <name type="common">Green alga</name>
    <name type="synonym">Acutodesmus obliquus</name>
    <dbReference type="NCBI Taxonomy" id="3088"/>
    <lineage>
        <taxon>Eukaryota</taxon>
        <taxon>Viridiplantae</taxon>
        <taxon>Chlorophyta</taxon>
        <taxon>core chlorophytes</taxon>
        <taxon>Chlorophyceae</taxon>
        <taxon>CS clade</taxon>
        <taxon>Sphaeropleales</taxon>
        <taxon>Scenedesmaceae</taxon>
        <taxon>Tetradesmus</taxon>
    </lineage>
</organism>
<dbReference type="AlphaFoldDB" id="A0A383VFP1"/>
<protein>
    <recommendedName>
        <fullName evidence="4">Phytol kinase</fullName>
    </recommendedName>
</protein>
<keyword evidence="1" id="KW-1133">Transmembrane helix</keyword>
<accession>A0A383VFP1</accession>
<feature type="transmembrane region" description="Helical" evidence="1">
    <location>
        <begin position="169"/>
        <end position="190"/>
    </location>
</feature>
<dbReference type="STRING" id="3088.A0A383VFP1"/>
<dbReference type="Proteomes" id="UP000256970">
    <property type="component" value="Unassembled WGS sequence"/>
</dbReference>
<evidence type="ECO:0000256" key="1">
    <source>
        <dbReference type="SAM" id="Phobius"/>
    </source>
</evidence>
<evidence type="ECO:0000313" key="2">
    <source>
        <dbReference type="EMBL" id="SZX64368.1"/>
    </source>
</evidence>
<dbReference type="EMBL" id="FNXT01000410">
    <property type="protein sequence ID" value="SZX64368.1"/>
    <property type="molecule type" value="Genomic_DNA"/>
</dbReference>
<dbReference type="GO" id="GO:0006654">
    <property type="term" value="P:phosphatidic acid biosynthetic process"/>
    <property type="evidence" value="ECO:0007669"/>
    <property type="project" value="TreeGrafter"/>
</dbReference>
<dbReference type="PANTHER" id="PTHR31303">
    <property type="entry name" value="CTP-DEPENDENT DIACYLGLYCEROL KINASE 1"/>
    <property type="match status" value="1"/>
</dbReference>
<dbReference type="GO" id="GO:0005789">
    <property type="term" value="C:endoplasmic reticulum membrane"/>
    <property type="evidence" value="ECO:0007669"/>
    <property type="project" value="TreeGrafter"/>
</dbReference>
<evidence type="ECO:0008006" key="4">
    <source>
        <dbReference type="Google" id="ProtNLM"/>
    </source>
</evidence>
<dbReference type="PANTHER" id="PTHR31303:SF1">
    <property type="entry name" value="CTP-DEPENDENT DIACYLGLYCEROL KINASE 1"/>
    <property type="match status" value="1"/>
</dbReference>
<sequence>MVLLHDVWVMLATSSLPLGLVACTEALKDSNRLSAASARKFLHIVTGLAFMLTWPLYSDDPSARYLAAALPGAMALRFLLAGLGVTHEARLVAGTARTGQRQELLAGPMLYGLAHVALTLVAWRSSPASAAGLAALCAGDGAADVGGRLWAARMGGQAGRLPHNTAKTWAGSCCCLAAAFVSSLAYLCLFNSLGYYQQRWSVARLAQASLLSSWAAAALESLPGLQDNLVMPAGAGLAALLLVR</sequence>
<keyword evidence="3" id="KW-1185">Reference proteome</keyword>
<dbReference type="GO" id="GO:0004143">
    <property type="term" value="F:ATP-dependent diacylglycerol kinase activity"/>
    <property type="evidence" value="ECO:0007669"/>
    <property type="project" value="InterPro"/>
</dbReference>
<proteinExistence type="predicted"/>
<gene>
    <name evidence="2" type="ORF">BQ4739_LOCUS4879</name>
</gene>
<dbReference type="InterPro" id="IPR037997">
    <property type="entry name" value="Dgk1-like"/>
</dbReference>
<evidence type="ECO:0000313" key="3">
    <source>
        <dbReference type="Proteomes" id="UP000256970"/>
    </source>
</evidence>
<reference evidence="2 3" key="1">
    <citation type="submission" date="2016-10" db="EMBL/GenBank/DDBJ databases">
        <authorList>
            <person name="Cai Z."/>
        </authorList>
    </citation>
    <scope>NUCLEOTIDE SEQUENCE [LARGE SCALE GENOMIC DNA]</scope>
</reference>
<feature type="transmembrane region" description="Helical" evidence="1">
    <location>
        <begin position="63"/>
        <end position="83"/>
    </location>
</feature>
<keyword evidence="1" id="KW-0812">Transmembrane</keyword>
<name>A0A383VFP1_TETOB</name>
<feature type="transmembrane region" description="Helical" evidence="1">
    <location>
        <begin position="104"/>
        <end position="123"/>
    </location>
</feature>
<keyword evidence="1" id="KW-0472">Membrane</keyword>
<feature type="transmembrane region" description="Helical" evidence="1">
    <location>
        <begin position="39"/>
        <end position="57"/>
    </location>
</feature>